<organism evidence="1 2">
    <name type="scientific">Burkholderia thailandensis</name>
    <dbReference type="NCBI Taxonomy" id="57975"/>
    <lineage>
        <taxon>Bacteria</taxon>
        <taxon>Pseudomonadati</taxon>
        <taxon>Pseudomonadota</taxon>
        <taxon>Betaproteobacteria</taxon>
        <taxon>Burkholderiales</taxon>
        <taxon>Burkholderiaceae</taxon>
        <taxon>Burkholderia</taxon>
        <taxon>pseudomallei group</taxon>
    </lineage>
</organism>
<proteinExistence type="predicted"/>
<name>A0AAW9CK44_BURTH</name>
<gene>
    <name evidence="1" type="ORF">C7S16_4696</name>
</gene>
<dbReference type="EMBL" id="QXCT01000001">
    <property type="protein sequence ID" value="MDW9251213.1"/>
    <property type="molecule type" value="Genomic_DNA"/>
</dbReference>
<sequence length="37" mass="4095">MFVRSNFRIRGSRVARGAAAAYDVADIRRVSQPEALS</sequence>
<accession>A0AAW9CK44</accession>
<dbReference type="AlphaFoldDB" id="A0AAW9CK44"/>
<dbReference type="Proteomes" id="UP001272137">
    <property type="component" value="Unassembled WGS sequence"/>
</dbReference>
<comment type="caution">
    <text evidence="1">The sequence shown here is derived from an EMBL/GenBank/DDBJ whole genome shotgun (WGS) entry which is preliminary data.</text>
</comment>
<evidence type="ECO:0000313" key="1">
    <source>
        <dbReference type="EMBL" id="MDW9251213.1"/>
    </source>
</evidence>
<evidence type="ECO:0000313" key="2">
    <source>
        <dbReference type="Proteomes" id="UP001272137"/>
    </source>
</evidence>
<protein>
    <submittedName>
        <fullName evidence="1">Uncharacterized protein</fullName>
    </submittedName>
</protein>
<reference evidence="1" key="1">
    <citation type="submission" date="2018-08" db="EMBL/GenBank/DDBJ databases">
        <title>Identification of Burkholderia cepacia strains that express a Burkholderia pseudomallei-like capsular polysaccharide.</title>
        <authorList>
            <person name="Burtnick M.N."/>
            <person name="Vongsouvath M."/>
            <person name="Newton P."/>
            <person name="Wuthiekanun V."/>
            <person name="Limmathurotsakul D."/>
            <person name="Brett P.J."/>
            <person name="Chantratita N."/>
            <person name="Dance D.A."/>
        </authorList>
    </citation>
    <scope>NUCLEOTIDE SEQUENCE</scope>
    <source>
        <strain evidence="1">SBXCC001</strain>
    </source>
</reference>